<keyword evidence="3" id="KW-1185">Reference proteome</keyword>
<feature type="transmembrane region" description="Helical" evidence="1">
    <location>
        <begin position="252"/>
        <end position="278"/>
    </location>
</feature>
<proteinExistence type="predicted"/>
<accession>A0A9P5YD50</accession>
<dbReference type="EMBL" id="MU150238">
    <property type="protein sequence ID" value="KAF9467074.1"/>
    <property type="molecule type" value="Genomic_DNA"/>
</dbReference>
<evidence type="ECO:0000313" key="3">
    <source>
        <dbReference type="Proteomes" id="UP000807353"/>
    </source>
</evidence>
<protein>
    <submittedName>
        <fullName evidence="2">Uncharacterized protein</fullName>
    </submittedName>
</protein>
<keyword evidence="1" id="KW-0472">Membrane</keyword>
<feature type="transmembrane region" description="Helical" evidence="1">
    <location>
        <begin position="137"/>
        <end position="156"/>
    </location>
</feature>
<evidence type="ECO:0000256" key="1">
    <source>
        <dbReference type="SAM" id="Phobius"/>
    </source>
</evidence>
<feature type="transmembrane region" description="Helical" evidence="1">
    <location>
        <begin position="216"/>
        <end position="240"/>
    </location>
</feature>
<comment type="caution">
    <text evidence="2">The sequence shown here is derived from an EMBL/GenBank/DDBJ whole genome shotgun (WGS) entry which is preliminary data.</text>
</comment>
<dbReference type="OrthoDB" id="3016285at2759"/>
<name>A0A9P5YD50_9AGAR</name>
<reference evidence="2" key="1">
    <citation type="submission" date="2020-11" db="EMBL/GenBank/DDBJ databases">
        <authorList>
            <consortium name="DOE Joint Genome Institute"/>
            <person name="Ahrendt S."/>
            <person name="Riley R."/>
            <person name="Andreopoulos W."/>
            <person name="Labutti K."/>
            <person name="Pangilinan J."/>
            <person name="Ruiz-Duenas F.J."/>
            <person name="Barrasa J.M."/>
            <person name="Sanchez-Garcia M."/>
            <person name="Camarero S."/>
            <person name="Miyauchi S."/>
            <person name="Serrano A."/>
            <person name="Linde D."/>
            <person name="Babiker R."/>
            <person name="Drula E."/>
            <person name="Ayuso-Fernandez I."/>
            <person name="Pacheco R."/>
            <person name="Padilla G."/>
            <person name="Ferreira P."/>
            <person name="Barriuso J."/>
            <person name="Kellner H."/>
            <person name="Castanera R."/>
            <person name="Alfaro M."/>
            <person name="Ramirez L."/>
            <person name="Pisabarro A.G."/>
            <person name="Kuo A."/>
            <person name="Tritt A."/>
            <person name="Lipzen A."/>
            <person name="He G."/>
            <person name="Yan M."/>
            <person name="Ng V."/>
            <person name="Cullen D."/>
            <person name="Martin F."/>
            <person name="Rosso M.-N."/>
            <person name="Henrissat B."/>
            <person name="Hibbett D."/>
            <person name="Martinez A.T."/>
            <person name="Grigoriev I.V."/>
        </authorList>
    </citation>
    <scope>NUCLEOTIDE SEQUENCE</scope>
    <source>
        <strain evidence="2">CBS 247.69</strain>
    </source>
</reference>
<dbReference type="AlphaFoldDB" id="A0A9P5YD50"/>
<sequence length="340" mass="36975">MSSTSQDDPVSNFLFHLGLSFIHSLIEVSTFTLFYGGFELPEQKTNKLGSVLDVLDKQHIIFTGHSPGGHAACILWDTHAFSPHWIQNIPVLDRDVLINQLLFKPNVVAIWLLYTQIIISDGVIIWRVVTLMQHRKLAIASLSLLMLGSTDVTSTTKSSNMALKVAKNGALEYSGLGLSLATNTVATATFGYVYWVHKRDMIIGLGRHQPTQAERALVLLVESGVGYCLVQAVFFIAGFFGSLVGPKNSNAITYAHLVLLPLFDGLSAIYPTAVIALVNSHRTLGHMHSVDSPLPLASSTLDSNVTASLEFAVPNPVIRVASRQVENGSEGQVFNDGNEH</sequence>
<feature type="transmembrane region" description="Helical" evidence="1">
    <location>
        <begin position="176"/>
        <end position="195"/>
    </location>
</feature>
<keyword evidence="1" id="KW-1133">Transmembrane helix</keyword>
<feature type="transmembrane region" description="Helical" evidence="1">
    <location>
        <begin position="12"/>
        <end position="38"/>
    </location>
</feature>
<keyword evidence="1" id="KW-0812">Transmembrane</keyword>
<evidence type="ECO:0000313" key="2">
    <source>
        <dbReference type="EMBL" id="KAF9467074.1"/>
    </source>
</evidence>
<dbReference type="Proteomes" id="UP000807353">
    <property type="component" value="Unassembled WGS sequence"/>
</dbReference>
<feature type="transmembrane region" description="Helical" evidence="1">
    <location>
        <begin position="108"/>
        <end position="130"/>
    </location>
</feature>
<gene>
    <name evidence="2" type="ORF">BDZ94DRAFT_1305576</name>
</gene>
<organism evidence="2 3">
    <name type="scientific">Collybia nuda</name>
    <dbReference type="NCBI Taxonomy" id="64659"/>
    <lineage>
        <taxon>Eukaryota</taxon>
        <taxon>Fungi</taxon>
        <taxon>Dikarya</taxon>
        <taxon>Basidiomycota</taxon>
        <taxon>Agaricomycotina</taxon>
        <taxon>Agaricomycetes</taxon>
        <taxon>Agaricomycetidae</taxon>
        <taxon>Agaricales</taxon>
        <taxon>Tricholomatineae</taxon>
        <taxon>Clitocybaceae</taxon>
        <taxon>Collybia</taxon>
    </lineage>
</organism>